<dbReference type="AlphaFoldDB" id="A0A7L4UQV7"/>
<evidence type="ECO:0000313" key="1">
    <source>
        <dbReference type="EMBL" id="PVX50982.1"/>
    </source>
</evidence>
<dbReference type="OrthoDB" id="1093942at2"/>
<protein>
    <submittedName>
        <fullName evidence="1">Uncharacterized protein DUF3781</fullName>
    </submittedName>
</protein>
<dbReference type="EMBL" id="QENZ01000004">
    <property type="protein sequence ID" value="PVX50982.1"/>
    <property type="molecule type" value="Genomic_DNA"/>
</dbReference>
<comment type="caution">
    <text evidence="1">The sequence shown here is derived from an EMBL/GenBank/DDBJ whole genome shotgun (WGS) entry which is preliminary data.</text>
</comment>
<gene>
    <name evidence="1" type="ORF">C7377_1312</name>
</gene>
<accession>A0A7L4UQV7</accession>
<proteinExistence type="predicted"/>
<dbReference type="Proteomes" id="UP000251835">
    <property type="component" value="Unassembled WGS sequence"/>
</dbReference>
<sequence>MRVDKSQILENICYTKLVYNRIIKKLNAELARKEIQEFIFSCLEKTPETSFQKKGKNY</sequence>
<name>A0A7L4UQV7_BALHA</name>
<keyword evidence="2" id="KW-1185">Reference proteome</keyword>
<organism evidence="1 2">
    <name type="scientific">Balneicella halophila</name>
    <dbReference type="NCBI Taxonomy" id="1537566"/>
    <lineage>
        <taxon>Bacteria</taxon>
        <taxon>Pseudomonadati</taxon>
        <taxon>Bacteroidota</taxon>
        <taxon>Bacteroidia</taxon>
        <taxon>Bacteroidales</taxon>
        <taxon>Balneicellaceae</taxon>
        <taxon>Balneicella</taxon>
    </lineage>
</organism>
<dbReference type="RefSeq" id="WP_116496529.1">
    <property type="nucleotide sequence ID" value="NZ_QENZ01000004.1"/>
</dbReference>
<evidence type="ECO:0000313" key="2">
    <source>
        <dbReference type="Proteomes" id="UP000251835"/>
    </source>
</evidence>
<dbReference type="Pfam" id="PF12636">
    <property type="entry name" value="DUF3781"/>
    <property type="match status" value="1"/>
</dbReference>
<reference evidence="1 2" key="1">
    <citation type="submission" date="2018-05" db="EMBL/GenBank/DDBJ databases">
        <title>Genomic Encyclopedia of Type Strains, Phase IV (KMG-IV): sequencing the most valuable type-strain genomes for metagenomic binning, comparative biology and taxonomic classification.</title>
        <authorList>
            <person name="Goeker M."/>
        </authorList>
    </citation>
    <scope>NUCLEOTIDE SEQUENCE [LARGE SCALE GENOMIC DNA]</scope>
    <source>
        <strain evidence="1 2">DSM 28579</strain>
    </source>
</reference>
<dbReference type="InterPro" id="IPR024229">
    <property type="entry name" value="DUF3781"/>
</dbReference>